<sequence length="168" mass="18539">MILRVLSASIHNTHMHLYGQQRVHPPRIACVHEQPLPLYVASHCTRAGGLLGAVRTLFLSFPLSTFYQCLRVSPSLFRSSSSFTLFLPLLAHMCSCFRTYICLSVSTVLLTGHAGAGKTSVAKAVTQRVYIDPRVYTCMFPLPSPTSLPITTTSSRPHSPLVTSHVHY</sequence>
<accession>A0A166WQL5</accession>
<evidence type="ECO:0000313" key="2">
    <source>
        <dbReference type="Proteomes" id="UP000076532"/>
    </source>
</evidence>
<keyword evidence="2" id="KW-1185">Reference proteome</keyword>
<dbReference type="EMBL" id="KV417481">
    <property type="protein sequence ID" value="KZP34000.1"/>
    <property type="molecule type" value="Genomic_DNA"/>
</dbReference>
<protein>
    <submittedName>
        <fullName evidence="1">Uncharacterized protein</fullName>
    </submittedName>
</protein>
<dbReference type="Proteomes" id="UP000076532">
    <property type="component" value="Unassembled WGS sequence"/>
</dbReference>
<reference evidence="1 2" key="1">
    <citation type="journal article" date="2016" name="Mol. Biol. Evol.">
        <title>Comparative Genomics of Early-Diverging Mushroom-Forming Fungi Provides Insights into the Origins of Lignocellulose Decay Capabilities.</title>
        <authorList>
            <person name="Nagy L.G."/>
            <person name="Riley R."/>
            <person name="Tritt A."/>
            <person name="Adam C."/>
            <person name="Daum C."/>
            <person name="Floudas D."/>
            <person name="Sun H."/>
            <person name="Yadav J.S."/>
            <person name="Pangilinan J."/>
            <person name="Larsson K.H."/>
            <person name="Matsuura K."/>
            <person name="Barry K."/>
            <person name="Labutti K."/>
            <person name="Kuo R."/>
            <person name="Ohm R.A."/>
            <person name="Bhattacharya S.S."/>
            <person name="Shirouzu T."/>
            <person name="Yoshinaga Y."/>
            <person name="Martin F.M."/>
            <person name="Grigoriev I.V."/>
            <person name="Hibbett D.S."/>
        </authorList>
    </citation>
    <scope>NUCLEOTIDE SEQUENCE [LARGE SCALE GENOMIC DNA]</scope>
    <source>
        <strain evidence="1 2">CBS 109695</strain>
    </source>
</reference>
<dbReference type="AlphaFoldDB" id="A0A166WQL5"/>
<name>A0A166WQL5_9AGAM</name>
<evidence type="ECO:0000313" key="1">
    <source>
        <dbReference type="EMBL" id="KZP34000.1"/>
    </source>
</evidence>
<proteinExistence type="predicted"/>
<organism evidence="1 2">
    <name type="scientific">Athelia psychrophila</name>
    <dbReference type="NCBI Taxonomy" id="1759441"/>
    <lineage>
        <taxon>Eukaryota</taxon>
        <taxon>Fungi</taxon>
        <taxon>Dikarya</taxon>
        <taxon>Basidiomycota</taxon>
        <taxon>Agaricomycotina</taxon>
        <taxon>Agaricomycetes</taxon>
        <taxon>Agaricomycetidae</taxon>
        <taxon>Atheliales</taxon>
        <taxon>Atheliaceae</taxon>
        <taxon>Athelia</taxon>
    </lineage>
</organism>
<gene>
    <name evidence="1" type="ORF">FIBSPDRAFT_990344</name>
</gene>